<proteinExistence type="predicted"/>
<evidence type="ECO:0000313" key="1">
    <source>
        <dbReference type="EMBL" id="PNT30322.1"/>
    </source>
</evidence>
<keyword evidence="2" id="KW-1185">Reference proteome</keyword>
<name>A0A2K1ZYG2_POPTR</name>
<dbReference type="Proteomes" id="UP000006729">
    <property type="component" value="Chromosome 6"/>
</dbReference>
<evidence type="ECO:0000313" key="2">
    <source>
        <dbReference type="Proteomes" id="UP000006729"/>
    </source>
</evidence>
<dbReference type="AlphaFoldDB" id="A0A2K1ZYG2"/>
<reference evidence="1 2" key="1">
    <citation type="journal article" date="2006" name="Science">
        <title>The genome of black cottonwood, Populus trichocarpa (Torr. &amp; Gray).</title>
        <authorList>
            <person name="Tuskan G.A."/>
            <person name="Difazio S."/>
            <person name="Jansson S."/>
            <person name="Bohlmann J."/>
            <person name="Grigoriev I."/>
            <person name="Hellsten U."/>
            <person name="Putnam N."/>
            <person name="Ralph S."/>
            <person name="Rombauts S."/>
            <person name="Salamov A."/>
            <person name="Schein J."/>
            <person name="Sterck L."/>
            <person name="Aerts A."/>
            <person name="Bhalerao R.R."/>
            <person name="Bhalerao R.P."/>
            <person name="Blaudez D."/>
            <person name="Boerjan W."/>
            <person name="Brun A."/>
            <person name="Brunner A."/>
            <person name="Busov V."/>
            <person name="Campbell M."/>
            <person name="Carlson J."/>
            <person name="Chalot M."/>
            <person name="Chapman J."/>
            <person name="Chen G.L."/>
            <person name="Cooper D."/>
            <person name="Coutinho P.M."/>
            <person name="Couturier J."/>
            <person name="Covert S."/>
            <person name="Cronk Q."/>
            <person name="Cunningham R."/>
            <person name="Davis J."/>
            <person name="Degroeve S."/>
            <person name="Dejardin A."/>
            <person name="Depamphilis C."/>
            <person name="Detter J."/>
            <person name="Dirks B."/>
            <person name="Dubchak I."/>
            <person name="Duplessis S."/>
            <person name="Ehlting J."/>
            <person name="Ellis B."/>
            <person name="Gendler K."/>
            <person name="Goodstein D."/>
            <person name="Gribskov M."/>
            <person name="Grimwood J."/>
            <person name="Groover A."/>
            <person name="Gunter L."/>
            <person name="Hamberger B."/>
            <person name="Heinze B."/>
            <person name="Helariutta Y."/>
            <person name="Henrissat B."/>
            <person name="Holligan D."/>
            <person name="Holt R."/>
            <person name="Huang W."/>
            <person name="Islam-Faridi N."/>
            <person name="Jones S."/>
            <person name="Jones-Rhoades M."/>
            <person name="Jorgensen R."/>
            <person name="Joshi C."/>
            <person name="Kangasjarvi J."/>
            <person name="Karlsson J."/>
            <person name="Kelleher C."/>
            <person name="Kirkpatrick R."/>
            <person name="Kirst M."/>
            <person name="Kohler A."/>
            <person name="Kalluri U."/>
            <person name="Larimer F."/>
            <person name="Leebens-Mack J."/>
            <person name="Leple J.C."/>
            <person name="Locascio P."/>
            <person name="Lou Y."/>
            <person name="Lucas S."/>
            <person name="Martin F."/>
            <person name="Montanini B."/>
            <person name="Napoli C."/>
            <person name="Nelson D.R."/>
            <person name="Nelson C."/>
            <person name="Nieminen K."/>
            <person name="Nilsson O."/>
            <person name="Pereda V."/>
            <person name="Peter G."/>
            <person name="Philippe R."/>
            <person name="Pilate G."/>
            <person name="Poliakov A."/>
            <person name="Razumovskaya J."/>
            <person name="Richardson P."/>
            <person name="Rinaldi C."/>
            <person name="Ritland K."/>
            <person name="Rouze P."/>
            <person name="Ryaboy D."/>
            <person name="Schmutz J."/>
            <person name="Schrader J."/>
            <person name="Segerman B."/>
            <person name="Shin H."/>
            <person name="Siddiqui A."/>
            <person name="Sterky F."/>
            <person name="Terry A."/>
            <person name="Tsai C.J."/>
            <person name="Uberbacher E."/>
            <person name="Unneberg P."/>
            <person name="Vahala J."/>
            <person name="Wall K."/>
            <person name="Wessler S."/>
            <person name="Yang G."/>
            <person name="Yin T."/>
            <person name="Douglas C."/>
            <person name="Marra M."/>
            <person name="Sandberg G."/>
            <person name="Van de Peer Y."/>
            <person name="Rokhsar D."/>
        </authorList>
    </citation>
    <scope>NUCLEOTIDE SEQUENCE [LARGE SCALE GENOMIC DNA]</scope>
    <source>
        <strain evidence="2">cv. Nisqually</strain>
    </source>
</reference>
<organism evidence="1 2">
    <name type="scientific">Populus trichocarpa</name>
    <name type="common">Western balsam poplar</name>
    <name type="synonym">Populus balsamifera subsp. trichocarpa</name>
    <dbReference type="NCBI Taxonomy" id="3694"/>
    <lineage>
        <taxon>Eukaryota</taxon>
        <taxon>Viridiplantae</taxon>
        <taxon>Streptophyta</taxon>
        <taxon>Embryophyta</taxon>
        <taxon>Tracheophyta</taxon>
        <taxon>Spermatophyta</taxon>
        <taxon>Magnoliopsida</taxon>
        <taxon>eudicotyledons</taxon>
        <taxon>Gunneridae</taxon>
        <taxon>Pentapetalae</taxon>
        <taxon>rosids</taxon>
        <taxon>fabids</taxon>
        <taxon>Malpighiales</taxon>
        <taxon>Salicaceae</taxon>
        <taxon>Saliceae</taxon>
        <taxon>Populus</taxon>
    </lineage>
</organism>
<protein>
    <submittedName>
        <fullName evidence="1">Uncharacterized protein</fullName>
    </submittedName>
</protein>
<sequence>MPTGTQLHTPFLLVKSMKNKSCKYTCKSYALKELPCNYTNKPLSKELINSHKLIRKKERIMCAMHASHNHMTSACRTVENRILATASVVWLSIVQWCVYAHNRCIHAGIQTHSHTHIDSETTICKVRHFIMQGVVKRKEDHQEVKMYFGLTVKKGKMDAYTENVL</sequence>
<accession>A0A2K1ZYG2</accession>
<gene>
    <name evidence="1" type="ORF">POPTR_006G075700</name>
</gene>
<dbReference type="EMBL" id="CM009295">
    <property type="protein sequence ID" value="PNT30322.1"/>
    <property type="molecule type" value="Genomic_DNA"/>
</dbReference>
<dbReference type="InParanoid" id="A0A2K1ZYG2"/>